<evidence type="ECO:0000313" key="1">
    <source>
        <dbReference type="EMBL" id="EGJ34620.1"/>
    </source>
</evidence>
<protein>
    <recommendedName>
        <fullName evidence="3">Transposase IS4-like domain-containing protein</fullName>
    </recommendedName>
</protein>
<dbReference type="AlphaFoldDB" id="F4XL96"/>
<reference evidence="2" key="1">
    <citation type="journal article" date="2011" name="Proc. Natl. Acad. Sci. U.S.A.">
        <title>Genomic insights into the physiology and ecology of the marine filamentous cyanobacterium Lyngbya majuscula.</title>
        <authorList>
            <person name="Jones A.C."/>
            <person name="Monroe E.A."/>
            <person name="Podell S."/>
            <person name="Hess W.R."/>
            <person name="Klages S."/>
            <person name="Esquenazi E."/>
            <person name="Niessen S."/>
            <person name="Hoover H."/>
            <person name="Rothmann M."/>
            <person name="Lasken R.S."/>
            <person name="Yates J.R.III."/>
            <person name="Reinhardt R."/>
            <person name="Kube M."/>
            <person name="Burkart M.D."/>
            <person name="Allen E.E."/>
            <person name="Dorrestein P.C."/>
            <person name="Gerwick W.H."/>
            <person name="Gerwick L."/>
        </authorList>
    </citation>
    <scope>NUCLEOTIDE SEQUENCE [LARGE SCALE GENOMIC DNA]</scope>
    <source>
        <strain evidence="2">3L</strain>
    </source>
</reference>
<dbReference type="InterPro" id="IPR012337">
    <property type="entry name" value="RNaseH-like_sf"/>
</dbReference>
<dbReference type="SUPFAM" id="SSF53098">
    <property type="entry name" value="Ribonuclease H-like"/>
    <property type="match status" value="1"/>
</dbReference>
<sequence>MDSWYATQRLMALIDNWEKIYYCPLKKNRLVDETGGKEKSQRIDSLEGRELDVKPGKLIKLKKFPDQKKVKLFRVTISTNRTEYIATNELTASDIEQVKSTCSYRWKIEEFHRELKQAMQRGLGEAARSWGFPP</sequence>
<accession>F4XL96</accession>
<keyword evidence="2" id="KW-1185">Reference proteome</keyword>
<evidence type="ECO:0000313" key="2">
    <source>
        <dbReference type="Proteomes" id="UP000003959"/>
    </source>
</evidence>
<dbReference type="Proteomes" id="UP000003959">
    <property type="component" value="Unassembled WGS sequence"/>
</dbReference>
<name>F4XL96_9CYAN</name>
<gene>
    <name evidence="1" type="ORF">LYNGBM3L_13870</name>
</gene>
<evidence type="ECO:0008006" key="3">
    <source>
        <dbReference type="Google" id="ProtNLM"/>
    </source>
</evidence>
<proteinExistence type="predicted"/>
<organism evidence="1 2">
    <name type="scientific">Moorena producens 3L</name>
    <dbReference type="NCBI Taxonomy" id="489825"/>
    <lineage>
        <taxon>Bacteria</taxon>
        <taxon>Bacillati</taxon>
        <taxon>Cyanobacteriota</taxon>
        <taxon>Cyanophyceae</taxon>
        <taxon>Coleofasciculales</taxon>
        <taxon>Coleofasciculaceae</taxon>
        <taxon>Moorena</taxon>
    </lineage>
</organism>
<dbReference type="EMBL" id="GL890829">
    <property type="protein sequence ID" value="EGJ34620.1"/>
    <property type="molecule type" value="Genomic_DNA"/>
</dbReference>
<dbReference type="eggNOG" id="COG3385">
    <property type="taxonomic scope" value="Bacteria"/>
</dbReference>
<dbReference type="HOGENOM" id="CLU_1814967_0_0_3"/>